<keyword evidence="2" id="KW-1185">Reference proteome</keyword>
<dbReference type="SUPFAM" id="SSF52540">
    <property type="entry name" value="P-loop containing nucleoside triphosphate hydrolases"/>
    <property type="match status" value="1"/>
</dbReference>
<dbReference type="RefSeq" id="XP_025075843.1">
    <property type="nucleotide sequence ID" value="XM_025220058.1"/>
</dbReference>
<dbReference type="Gene3D" id="3.40.50.300">
    <property type="entry name" value="P-loop containing nucleotide triphosphate hydrolases"/>
    <property type="match status" value="1"/>
</dbReference>
<dbReference type="PANTHER" id="PTHR19229">
    <property type="entry name" value="ATP-BINDING CASSETTE TRANSPORTER SUBFAMILY A ABCA"/>
    <property type="match status" value="1"/>
</dbReference>
<dbReference type="Pfam" id="PF00005">
    <property type="entry name" value="ABC_tran"/>
    <property type="match status" value="1"/>
</dbReference>
<dbReference type="GO" id="GO:0140359">
    <property type="term" value="F:ABC-type transporter activity"/>
    <property type="evidence" value="ECO:0007669"/>
    <property type="project" value="InterPro"/>
</dbReference>
<reference evidence="3" key="1">
    <citation type="submission" date="2025-08" db="UniProtKB">
        <authorList>
            <consortium name="RefSeq"/>
        </authorList>
    </citation>
    <scope>IDENTIFICATION</scope>
</reference>
<accession>A0A8N1SCM0</accession>
<protein>
    <submittedName>
        <fullName evidence="3">ATP-binding cassette sub-family A member 8-like</fullName>
    </submittedName>
</protein>
<dbReference type="InterPro" id="IPR027417">
    <property type="entry name" value="P-loop_NTPase"/>
</dbReference>
<dbReference type="GeneID" id="112553087"/>
<dbReference type="GO" id="GO:0005319">
    <property type="term" value="F:lipid transporter activity"/>
    <property type="evidence" value="ECO:0007669"/>
    <property type="project" value="TreeGrafter"/>
</dbReference>
<dbReference type="PANTHER" id="PTHR19229:SF209">
    <property type="entry name" value="ATP-BINDING CASSETTE SUB-FAMILY A MEMBER 5 ISOFORM X1"/>
    <property type="match status" value="1"/>
</dbReference>
<sequence>MKIIIAEEAPTKGRVQISGHNINTHMTEAFRQMGYCPQHDAQWKNITVREHLECYAAIRGVPWSEVD</sequence>
<evidence type="ECO:0000313" key="2">
    <source>
        <dbReference type="Proteomes" id="UP000504615"/>
    </source>
</evidence>
<dbReference type="GO" id="GO:0016020">
    <property type="term" value="C:membrane"/>
    <property type="evidence" value="ECO:0007669"/>
    <property type="project" value="InterPro"/>
</dbReference>
<organism evidence="2 3">
    <name type="scientific">Pogonomyrmex barbatus</name>
    <name type="common">red harvester ant</name>
    <dbReference type="NCBI Taxonomy" id="144034"/>
    <lineage>
        <taxon>Eukaryota</taxon>
        <taxon>Metazoa</taxon>
        <taxon>Ecdysozoa</taxon>
        <taxon>Arthropoda</taxon>
        <taxon>Hexapoda</taxon>
        <taxon>Insecta</taxon>
        <taxon>Pterygota</taxon>
        <taxon>Neoptera</taxon>
        <taxon>Endopterygota</taxon>
        <taxon>Hymenoptera</taxon>
        <taxon>Apocrita</taxon>
        <taxon>Aculeata</taxon>
        <taxon>Formicoidea</taxon>
        <taxon>Formicidae</taxon>
        <taxon>Myrmicinae</taxon>
        <taxon>Pogonomyrmex</taxon>
    </lineage>
</organism>
<evidence type="ECO:0000313" key="3">
    <source>
        <dbReference type="RefSeq" id="XP_025075843.1"/>
    </source>
</evidence>
<feature type="non-terminal residue" evidence="3">
    <location>
        <position position="67"/>
    </location>
</feature>
<dbReference type="InterPro" id="IPR003439">
    <property type="entry name" value="ABC_transporter-like_ATP-bd"/>
</dbReference>
<dbReference type="InterPro" id="IPR026082">
    <property type="entry name" value="ABCA"/>
</dbReference>
<dbReference type="OrthoDB" id="8061355at2759"/>
<name>A0A8N1SCM0_9HYME</name>
<dbReference type="GO" id="GO:0005524">
    <property type="term" value="F:ATP binding"/>
    <property type="evidence" value="ECO:0007669"/>
    <property type="project" value="InterPro"/>
</dbReference>
<dbReference type="GO" id="GO:0016887">
    <property type="term" value="F:ATP hydrolysis activity"/>
    <property type="evidence" value="ECO:0007669"/>
    <property type="project" value="InterPro"/>
</dbReference>
<dbReference type="Proteomes" id="UP000504615">
    <property type="component" value="Unplaced"/>
</dbReference>
<feature type="domain" description="ABC transporter" evidence="1">
    <location>
        <begin position="1"/>
        <end position="55"/>
    </location>
</feature>
<dbReference type="AlphaFoldDB" id="A0A8N1SCM0"/>
<evidence type="ECO:0000259" key="1">
    <source>
        <dbReference type="Pfam" id="PF00005"/>
    </source>
</evidence>
<proteinExistence type="predicted"/>
<gene>
    <name evidence="3" type="primary">LOC112553087</name>
</gene>